<reference evidence="4" key="1">
    <citation type="journal article" date="2020" name="Stud. Mycol.">
        <title>101 Dothideomycetes genomes: A test case for predicting lifestyles and emergence of pathogens.</title>
        <authorList>
            <person name="Haridas S."/>
            <person name="Albert R."/>
            <person name="Binder M."/>
            <person name="Bloem J."/>
            <person name="LaButti K."/>
            <person name="Salamov A."/>
            <person name="Andreopoulos B."/>
            <person name="Baker S."/>
            <person name="Barry K."/>
            <person name="Bills G."/>
            <person name="Bluhm B."/>
            <person name="Cannon C."/>
            <person name="Castanera R."/>
            <person name="Culley D."/>
            <person name="Daum C."/>
            <person name="Ezra D."/>
            <person name="Gonzalez J."/>
            <person name="Henrissat B."/>
            <person name="Kuo A."/>
            <person name="Liang C."/>
            <person name="Lipzen A."/>
            <person name="Lutzoni F."/>
            <person name="Magnuson J."/>
            <person name="Mondo S."/>
            <person name="Nolan M."/>
            <person name="Ohm R."/>
            <person name="Pangilinan J."/>
            <person name="Park H.-J."/>
            <person name="Ramirez L."/>
            <person name="Alfaro M."/>
            <person name="Sun H."/>
            <person name="Tritt A."/>
            <person name="Yoshinaga Y."/>
            <person name="Zwiers L.-H."/>
            <person name="Turgeon B."/>
            <person name="Goodwin S."/>
            <person name="Spatafora J."/>
            <person name="Crous P."/>
            <person name="Grigoriev I."/>
        </authorList>
    </citation>
    <scope>NUCLEOTIDE SEQUENCE [LARGE SCALE GENOMIC DNA]</scope>
    <source>
        <strain evidence="4">CBS 304.66</strain>
    </source>
</reference>
<dbReference type="Gene3D" id="3.10.620.30">
    <property type="match status" value="1"/>
</dbReference>
<dbReference type="EMBL" id="ML986581">
    <property type="protein sequence ID" value="KAF2269897.1"/>
    <property type="molecule type" value="Genomic_DNA"/>
</dbReference>
<dbReference type="GO" id="GO:0005737">
    <property type="term" value="C:cytoplasm"/>
    <property type="evidence" value="ECO:0007669"/>
    <property type="project" value="TreeGrafter"/>
</dbReference>
<dbReference type="Pfam" id="PF01841">
    <property type="entry name" value="Transglut_core"/>
    <property type="match status" value="1"/>
</dbReference>
<dbReference type="PANTHER" id="PTHR46333">
    <property type="entry name" value="CYTOKINESIS PROTEIN 3"/>
    <property type="match status" value="1"/>
</dbReference>
<comment type="caution">
    <text evidence="3">The sequence shown here is derived from an EMBL/GenBank/DDBJ whole genome shotgun (WGS) entry which is preliminary data.</text>
</comment>
<dbReference type="InterPro" id="IPR052557">
    <property type="entry name" value="CAP/Cytokinesis_protein"/>
</dbReference>
<feature type="compositionally biased region" description="Pro residues" evidence="1">
    <location>
        <begin position="200"/>
        <end position="209"/>
    </location>
</feature>
<name>A0A9P4NAZ5_9PLEO</name>
<organism evidence="3 4">
    <name type="scientific">Lojkania enalia</name>
    <dbReference type="NCBI Taxonomy" id="147567"/>
    <lineage>
        <taxon>Eukaryota</taxon>
        <taxon>Fungi</taxon>
        <taxon>Dikarya</taxon>
        <taxon>Ascomycota</taxon>
        <taxon>Pezizomycotina</taxon>
        <taxon>Dothideomycetes</taxon>
        <taxon>Pleosporomycetidae</taxon>
        <taxon>Pleosporales</taxon>
        <taxon>Pleosporales incertae sedis</taxon>
        <taxon>Lojkania</taxon>
    </lineage>
</organism>
<feature type="domain" description="Transglutaminase-like" evidence="2">
    <location>
        <begin position="374"/>
        <end position="447"/>
    </location>
</feature>
<dbReference type="SMART" id="SM00460">
    <property type="entry name" value="TGc"/>
    <property type="match status" value="1"/>
</dbReference>
<dbReference type="OrthoDB" id="6129702at2759"/>
<evidence type="ECO:0000259" key="2">
    <source>
        <dbReference type="SMART" id="SM00460"/>
    </source>
</evidence>
<dbReference type="PANTHER" id="PTHR46333:SF5">
    <property type="entry name" value="TRANSGLUTAMINASE-LIKE DOMAIN-CONTAINING PROTEIN"/>
    <property type="match status" value="1"/>
</dbReference>
<sequence length="647" mass="70754">MADTQSSGSIRSRIAALNLEEVHAPSPGARPSYSYEQAVARKKAPPPPPPSQRLEAGERQRTINNPPIQSHVPSSARPTVHNQPIAAKPDAPKLPPRLPPRTASQSPKQAPSLPPRKSSDGSSIKRKDSAESISTIASFGSTRTSMSGNGTIYQVRAPAYDPSKLPPLPPKKVPEEEKHSATRKAMRSISSVVPNRTLPPQLPSRPPLPARQESRSDTNNHDPPTLSKRSATQPLPPRRSAIEFGMNKSADAPPPIPTSRPSKIPTPESGAPPPIPLTSRPNLDAIMASKPKLGAIGYCIKCLDYSAPDHHAARFPRESLPSSDVGWLATQLTSPFPSLTDKARAIFTWLHHNIAYDTHSFFSGTISKSTPERTITNGLAVCEGYAGLFSALAIKAGLESMVISGASKGFGHKALQPGDPIPEFKSTHAWNAVRIDHGEWKLIDSCWGAGSVCGREYDKKFKPYWFTMDNNEFGYSHYPTDQSQFFRTDGRTSITWEEYVMDDVGGRLQIYGDPASEHGIGSRTFQPAHKHIKVRDPQNPVVRFQFATVCQHWDNERCGKGKPYVMVLNVAGRDGRKSDHIPFQTDGKVWWLDVNRIDLGAPGQKISVYAVTSINSQDARGVSYADYKSRKGKVAMGFGGVAMWELV</sequence>
<feature type="compositionally biased region" description="Basic and acidic residues" evidence="1">
    <location>
        <begin position="117"/>
        <end position="130"/>
    </location>
</feature>
<dbReference type="Proteomes" id="UP000800093">
    <property type="component" value="Unassembled WGS sequence"/>
</dbReference>
<dbReference type="InterPro" id="IPR002931">
    <property type="entry name" value="Transglutaminase-like"/>
</dbReference>
<evidence type="ECO:0000313" key="4">
    <source>
        <dbReference type="Proteomes" id="UP000800093"/>
    </source>
</evidence>
<keyword evidence="4" id="KW-1185">Reference proteome</keyword>
<protein>
    <recommendedName>
        <fullName evidence="2">Transglutaminase-like domain-containing protein</fullName>
    </recommendedName>
</protein>
<evidence type="ECO:0000256" key="1">
    <source>
        <dbReference type="SAM" id="MobiDB-lite"/>
    </source>
</evidence>
<proteinExistence type="predicted"/>
<feature type="region of interest" description="Disordered" evidence="1">
    <location>
        <begin position="19"/>
        <end position="282"/>
    </location>
</feature>
<feature type="compositionally biased region" description="Polar residues" evidence="1">
    <location>
        <begin position="62"/>
        <end position="82"/>
    </location>
</feature>
<dbReference type="InterPro" id="IPR038765">
    <property type="entry name" value="Papain-like_cys_pep_sf"/>
</dbReference>
<dbReference type="AlphaFoldDB" id="A0A9P4NAZ5"/>
<evidence type="ECO:0000313" key="3">
    <source>
        <dbReference type="EMBL" id="KAF2269897.1"/>
    </source>
</evidence>
<feature type="compositionally biased region" description="Polar residues" evidence="1">
    <location>
        <begin position="131"/>
        <end position="152"/>
    </location>
</feature>
<accession>A0A9P4NAZ5</accession>
<dbReference type="SUPFAM" id="SSF54001">
    <property type="entry name" value="Cysteine proteinases"/>
    <property type="match status" value="1"/>
</dbReference>
<gene>
    <name evidence="3" type="ORF">CC78DRAFT_486785</name>
</gene>